<organism evidence="7 9">
    <name type="scientific">Lysinibacillus sphaericus</name>
    <name type="common">Bacillus sphaericus</name>
    <dbReference type="NCBI Taxonomy" id="1421"/>
    <lineage>
        <taxon>Bacteria</taxon>
        <taxon>Bacillati</taxon>
        <taxon>Bacillota</taxon>
        <taxon>Bacilli</taxon>
        <taxon>Bacillales</taxon>
        <taxon>Bacillaceae</taxon>
        <taxon>Lysinibacillus</taxon>
    </lineage>
</organism>
<dbReference type="InterPro" id="IPR050922">
    <property type="entry name" value="LytR/CpsA/Psr_CW_biosynth"/>
</dbReference>
<dbReference type="AlphaFoldDB" id="A0A2S0K521"/>
<dbReference type="GeneID" id="48278428"/>
<dbReference type="Proteomes" id="UP000255295">
    <property type="component" value="Unassembled WGS sequence"/>
</dbReference>
<keyword evidence="4" id="KW-1133">Transmembrane helix</keyword>
<comment type="similarity">
    <text evidence="1">Belongs to the LytR/CpsA/Psr (LCP) family.</text>
</comment>
<name>A0A2S0K521_LYSSH</name>
<dbReference type="NCBIfam" id="TIGR00350">
    <property type="entry name" value="lytR_cpsA_psr"/>
    <property type="match status" value="1"/>
</dbReference>
<dbReference type="Pfam" id="PF03816">
    <property type="entry name" value="LytR_cpsA_psr"/>
    <property type="match status" value="1"/>
</dbReference>
<keyword evidence="4" id="KW-0472">Membrane</keyword>
<feature type="domain" description="Cell envelope-related transcriptional attenuator" evidence="6">
    <location>
        <begin position="96"/>
        <end position="243"/>
    </location>
</feature>
<evidence type="ECO:0000313" key="9">
    <source>
        <dbReference type="Proteomes" id="UP000238825"/>
    </source>
</evidence>
<dbReference type="GO" id="GO:0071555">
    <property type="term" value="P:cell wall organization"/>
    <property type="evidence" value="ECO:0007669"/>
    <property type="project" value="UniProtKB-KW"/>
</dbReference>
<reference evidence="7 9" key="1">
    <citation type="submission" date="2017-03" db="EMBL/GenBank/DDBJ databases">
        <title>The whole genome sequencing and assembly of Lysinibacillus sphaericus DSM 28T strain.</title>
        <authorList>
            <person name="Lee Y.-J."/>
            <person name="Yi H."/>
            <person name="Bahn Y.-S."/>
            <person name="Kim J.F."/>
            <person name="Lee D.-W."/>
        </authorList>
    </citation>
    <scope>NUCLEOTIDE SEQUENCE [LARGE SCALE GENOMIC DNA]</scope>
    <source>
        <strain evidence="7 9">DSM 28</strain>
    </source>
</reference>
<accession>A0A2S0K521</accession>
<feature type="region of interest" description="Disordered" evidence="5">
    <location>
        <begin position="324"/>
        <end position="352"/>
    </location>
</feature>
<reference evidence="8 10" key="2">
    <citation type="submission" date="2018-06" db="EMBL/GenBank/DDBJ databases">
        <authorList>
            <consortium name="Pathogen Informatics"/>
            <person name="Doyle S."/>
        </authorList>
    </citation>
    <scope>NUCLEOTIDE SEQUENCE [LARGE SCALE GENOMIC DNA]</scope>
    <source>
        <strain evidence="8 10">NCTC10338</strain>
    </source>
</reference>
<evidence type="ECO:0000256" key="5">
    <source>
        <dbReference type="SAM" id="MobiDB-lite"/>
    </source>
</evidence>
<dbReference type="EMBL" id="UFSZ01000001">
    <property type="protein sequence ID" value="SUV15670.1"/>
    <property type="molecule type" value="Genomic_DNA"/>
</dbReference>
<evidence type="ECO:0000313" key="7">
    <source>
        <dbReference type="EMBL" id="AVK98364.1"/>
    </source>
</evidence>
<dbReference type="InterPro" id="IPR004474">
    <property type="entry name" value="LytR_CpsA_psr"/>
</dbReference>
<proteinExistence type="inferred from homology"/>
<gene>
    <name evidence="8" type="primary">ywtF</name>
    <name evidence="7" type="ORF">LS41612_19655</name>
    <name evidence="8" type="ORF">NCTC10338_00739</name>
</gene>
<evidence type="ECO:0000259" key="6">
    <source>
        <dbReference type="Pfam" id="PF03816"/>
    </source>
</evidence>
<evidence type="ECO:0000256" key="2">
    <source>
        <dbReference type="ARBA" id="ARBA00022692"/>
    </source>
</evidence>
<protein>
    <submittedName>
        <fullName evidence="7 8">Transcriptional regulator</fullName>
    </submittedName>
</protein>
<dbReference type="Proteomes" id="UP000238825">
    <property type="component" value="Chromosome"/>
</dbReference>
<evidence type="ECO:0000313" key="10">
    <source>
        <dbReference type="Proteomes" id="UP000255295"/>
    </source>
</evidence>
<evidence type="ECO:0000256" key="4">
    <source>
        <dbReference type="ARBA" id="ARBA00022989"/>
    </source>
</evidence>
<dbReference type="EMBL" id="CP019980">
    <property type="protein sequence ID" value="AVK98364.1"/>
    <property type="molecule type" value="Genomic_DNA"/>
</dbReference>
<evidence type="ECO:0000256" key="1">
    <source>
        <dbReference type="ARBA" id="ARBA00006068"/>
    </source>
</evidence>
<dbReference type="PANTHER" id="PTHR33392">
    <property type="entry name" value="POLYISOPRENYL-TEICHOIC ACID--PEPTIDOGLYCAN TEICHOIC ACID TRANSFERASE TAGU"/>
    <property type="match status" value="1"/>
</dbReference>
<sequence length="352" mass="38819">MKRTNVKKKKRSSKASLIIKVALLLVASLLICVTAYGVYITKQAEHAANSAHEVLEGRDVSALREEKVEPVNDNVSILFVGVDDSENRGQGSENSRSDALILATLNNTTKTIKMLSIPRDSYVYIPSVGYKDKITHAHALGGTLSTIETVEKLFDVPIDYYVRMNFNAFIDVVDALGGIEAEVPYALHEKDEFDRNTINLKPGLQHLNGSQALALARTRKQDSDIQRGIRQQEILTAITNKVASVDSITKYDDVIKAIGDNMKTNMTFSEMKSFLSYLTKGKPRIDSLTLEGNDDMSTGVYYYQLDQQSVDDVSEILNNHLARKKSSSALTNSNTDKDNAAGDDSSTNESAQ</sequence>
<keyword evidence="2" id="KW-0812">Transmembrane</keyword>
<dbReference type="RefSeq" id="WP_024362461.1">
    <property type="nucleotide sequence ID" value="NZ_BJNS01000004.1"/>
</dbReference>
<keyword evidence="3" id="KW-0735">Signal-anchor</keyword>
<evidence type="ECO:0000256" key="3">
    <source>
        <dbReference type="ARBA" id="ARBA00022968"/>
    </source>
</evidence>
<dbReference type="Gene3D" id="3.40.630.190">
    <property type="entry name" value="LCP protein"/>
    <property type="match status" value="1"/>
</dbReference>
<dbReference type="PANTHER" id="PTHR33392:SF3">
    <property type="entry name" value="POLYISOPRENYL-TEICHOIC ACID--PEPTIDOGLYCAN TEICHOIC ACID TRANSFERASE TAGT"/>
    <property type="match status" value="1"/>
</dbReference>
<evidence type="ECO:0000313" key="8">
    <source>
        <dbReference type="EMBL" id="SUV15670.1"/>
    </source>
</evidence>